<organism evidence="1 2">
    <name type="scientific">Eisenbergiella tayi</name>
    <dbReference type="NCBI Taxonomy" id="1432052"/>
    <lineage>
        <taxon>Bacteria</taxon>
        <taxon>Bacillati</taxon>
        <taxon>Bacillota</taxon>
        <taxon>Clostridia</taxon>
        <taxon>Lachnospirales</taxon>
        <taxon>Lachnospiraceae</taxon>
        <taxon>Eisenbergiella</taxon>
    </lineage>
</organism>
<accession>A0A1E3AIM9</accession>
<dbReference type="PANTHER" id="PTHR43118">
    <property type="entry name" value="RHAMNOGALACTURONAN LYASE (EUROFUNG)"/>
    <property type="match status" value="1"/>
</dbReference>
<dbReference type="PATRIC" id="fig|1432052.3.peg.5968"/>
<gene>
    <name evidence="1" type="ORF">BEH84_05390</name>
</gene>
<sequence>MEAKLIGKFDIAAAGGGKGLLGDIDGDGRMEVVFVQADSGIDDRYVPHQITCVTAYRLTGELLWQRGDSSGRPGSFGSDFPAQIYDIDGDGCLEILCVMDKRFLILEGATGRVKEEHALPSEEAHDCIIIANLSGKDRPEDIILKDRYFHMWALNRQFELLWTHEGNLGHFPWCSDVNGDGYDEVMAGYDLLDHNGQVLWSCRDLEDHADCLWVGDVNGDGKPEIAVGGSVTCLYSAEGEELWRYDGSVESQHIALGKFLPGRPGLQVAGLDRIRRGDGYKGQWDGKDGMFMLDGEGKELWKEDRQTKGWLTIVDGLYNWNGEGKDYILAYRRGGGVKPALYDGWGNTAVSFPEDGYVLHGDLFGRDKEDVIIYSEDTAWVFSGTPADLAEKPSGKPVPQVKRLYRSTLYPGGER</sequence>
<dbReference type="GeneID" id="93301262"/>
<dbReference type="Proteomes" id="UP000095003">
    <property type="component" value="Unassembled WGS sequence"/>
</dbReference>
<evidence type="ECO:0000313" key="2">
    <source>
        <dbReference type="Proteomes" id="UP000095003"/>
    </source>
</evidence>
<evidence type="ECO:0000313" key="1">
    <source>
        <dbReference type="EMBL" id="ODM08066.1"/>
    </source>
</evidence>
<dbReference type="EMBL" id="MCGI01000006">
    <property type="protein sequence ID" value="ODM08066.1"/>
    <property type="molecule type" value="Genomic_DNA"/>
</dbReference>
<dbReference type="PANTHER" id="PTHR43118:SF1">
    <property type="entry name" value="RHAMNOGALACTURONAN LYASE (EUROFUNG)"/>
    <property type="match status" value="1"/>
</dbReference>
<dbReference type="SUPFAM" id="SSF69318">
    <property type="entry name" value="Integrin alpha N-terminal domain"/>
    <property type="match status" value="1"/>
</dbReference>
<comment type="caution">
    <text evidence="1">The sequence shown here is derived from an EMBL/GenBank/DDBJ whole genome shotgun (WGS) entry which is preliminary data.</text>
</comment>
<protein>
    <submittedName>
        <fullName evidence="1">FG-GAP repeat protein</fullName>
    </submittedName>
</protein>
<name>A0A1E3AIM9_9FIRM</name>
<dbReference type="RefSeq" id="WP_069158950.1">
    <property type="nucleotide sequence ID" value="NZ_DBFYTC010000200.1"/>
</dbReference>
<dbReference type="InterPro" id="IPR034641">
    <property type="entry name" value="RGL11"/>
</dbReference>
<reference evidence="1 2" key="1">
    <citation type="submission" date="2016-07" db="EMBL/GenBank/DDBJ databases">
        <title>Characterization of isolates of Eisenbergiella tayi derived from blood cultures, using whole genome sequencing.</title>
        <authorList>
            <person name="Burdz T."/>
            <person name="Wiebe D."/>
            <person name="Huynh C."/>
            <person name="Bernard K."/>
        </authorList>
    </citation>
    <scope>NUCLEOTIDE SEQUENCE [LARGE SCALE GENOMIC DNA]</scope>
    <source>
        <strain evidence="1 2">NML 120489</strain>
    </source>
</reference>
<dbReference type="AlphaFoldDB" id="A0A1E3AIM9"/>
<proteinExistence type="predicted"/>
<dbReference type="InterPro" id="IPR028994">
    <property type="entry name" value="Integrin_alpha_N"/>
</dbReference>